<dbReference type="GO" id="GO:0008081">
    <property type="term" value="F:phosphoric diester hydrolase activity"/>
    <property type="evidence" value="ECO:0007669"/>
    <property type="project" value="InterPro"/>
</dbReference>
<evidence type="ECO:0000259" key="1">
    <source>
        <dbReference type="SMART" id="SM00148"/>
    </source>
</evidence>
<dbReference type="AlphaFoldDB" id="A0A0G4G529"/>
<name>A0A0G4G529_9ALVE</name>
<dbReference type="InterPro" id="IPR000909">
    <property type="entry name" value="PLipase_C_PInositol-sp_X_dom"/>
</dbReference>
<feature type="domain" description="Phosphatidylinositol-specific phospholipase C X" evidence="1">
    <location>
        <begin position="107"/>
        <end position="278"/>
    </location>
</feature>
<gene>
    <name evidence="2" type="ORF">Cvel_20259</name>
</gene>
<protein>
    <recommendedName>
        <fullName evidence="1">Phosphatidylinositol-specific phospholipase C X domain-containing protein</fullName>
    </recommendedName>
</protein>
<sequence length="453" mass="51655">MSDGWCPDLLEEKPRSFCKTFWVGLLKFLEATPIIGCLVSLGHAIACRFQSAEVACVWSCLGCFPGLNFWRCANVFWRCCPKGRNAYGKARFSTPDKYYDDWMGHPSHQSKTLTQLCIPGSHDSGTYDSPAQPKIPYLIIGWSKCQVWGAYQQLRTGTRFFDLRINDTKYAGDHKCKPPKKWIMNPRFWVSHTIICVPLKEFLEDIKRFLELDNTKKEVIVCSMRPDKCSFEKDSLEGILDMYVEVFGKDKLIPPSRAFEPIGSLTGEGKQLLLLSEQKKKKWPECEMIEDRGEYEDGSWGATNSDYGPEHRTNLKKWLEEKQPEMGQKKIYNLEATLTPDTNMIVHSILFMKFKPDTFFRVKDAATQANANICRGLAQDWDGLKVNVINYDFVGPHINSGIIARNFTSEGEWEQYAGMCPDCKETYTKGLRFGDPIRKGSGGAKAAWGDEKV</sequence>
<accession>A0A0G4G529</accession>
<dbReference type="SMART" id="SM00148">
    <property type="entry name" value="PLCXc"/>
    <property type="match status" value="1"/>
</dbReference>
<dbReference type="VEuPathDB" id="CryptoDB:Cvel_20259"/>
<dbReference type="InterPro" id="IPR051057">
    <property type="entry name" value="PI-PLC_domain"/>
</dbReference>
<dbReference type="PANTHER" id="PTHR13593">
    <property type="match status" value="1"/>
</dbReference>
<dbReference type="InterPro" id="IPR017946">
    <property type="entry name" value="PLC-like_Pdiesterase_TIM-brl"/>
</dbReference>
<dbReference type="EMBL" id="CDMZ01000891">
    <property type="protein sequence ID" value="CEM23426.1"/>
    <property type="molecule type" value="Genomic_DNA"/>
</dbReference>
<dbReference type="PANTHER" id="PTHR13593:SF113">
    <property type="entry name" value="SI:DKEY-266F7.9"/>
    <property type="match status" value="1"/>
</dbReference>
<proteinExistence type="predicted"/>
<evidence type="ECO:0000313" key="2">
    <source>
        <dbReference type="EMBL" id="CEM23426.1"/>
    </source>
</evidence>
<dbReference type="Gene3D" id="3.20.20.190">
    <property type="entry name" value="Phosphatidylinositol (PI) phosphodiesterase"/>
    <property type="match status" value="1"/>
</dbReference>
<dbReference type="GO" id="GO:0006629">
    <property type="term" value="P:lipid metabolic process"/>
    <property type="evidence" value="ECO:0007669"/>
    <property type="project" value="InterPro"/>
</dbReference>
<dbReference type="SUPFAM" id="SSF51695">
    <property type="entry name" value="PLC-like phosphodiesterases"/>
    <property type="match status" value="1"/>
</dbReference>
<organism evidence="2">
    <name type="scientific">Chromera velia CCMP2878</name>
    <dbReference type="NCBI Taxonomy" id="1169474"/>
    <lineage>
        <taxon>Eukaryota</taxon>
        <taxon>Sar</taxon>
        <taxon>Alveolata</taxon>
        <taxon>Colpodellida</taxon>
        <taxon>Chromeraceae</taxon>
        <taxon>Chromera</taxon>
    </lineage>
</organism>
<dbReference type="PROSITE" id="PS50007">
    <property type="entry name" value="PIPLC_X_DOMAIN"/>
    <property type="match status" value="1"/>
</dbReference>
<reference evidence="2" key="1">
    <citation type="submission" date="2014-11" db="EMBL/GenBank/DDBJ databases">
        <authorList>
            <person name="Otto D Thomas"/>
            <person name="Naeem Raeece"/>
        </authorList>
    </citation>
    <scope>NUCLEOTIDE SEQUENCE</scope>
</reference>